<dbReference type="Gramene" id="EME32281">
    <property type="protein sequence ID" value="EME32281"/>
    <property type="gene ID" value="Gasu_06890"/>
</dbReference>
<dbReference type="InterPro" id="IPR000210">
    <property type="entry name" value="BTB/POZ_dom"/>
</dbReference>
<dbReference type="SUPFAM" id="SSF54695">
    <property type="entry name" value="POZ domain"/>
    <property type="match status" value="1"/>
</dbReference>
<dbReference type="OMA" id="AMNDFHE"/>
<feature type="domain" description="BTB" evidence="3">
    <location>
        <begin position="449"/>
        <end position="516"/>
    </location>
</feature>
<dbReference type="OrthoDB" id="10251809at2759"/>
<accession>M2W8T5</accession>
<dbReference type="SMART" id="SM00225">
    <property type="entry name" value="BTB"/>
    <property type="match status" value="1"/>
</dbReference>
<dbReference type="Pfam" id="PF24681">
    <property type="entry name" value="Kelch_KLHDC2_KLHL20_DRC7"/>
    <property type="match status" value="1"/>
</dbReference>
<dbReference type="GO" id="GO:0005794">
    <property type="term" value="C:Golgi apparatus"/>
    <property type="evidence" value="ECO:0007669"/>
    <property type="project" value="TreeGrafter"/>
</dbReference>
<dbReference type="EMBL" id="KB454487">
    <property type="protein sequence ID" value="EME32281.1"/>
    <property type="molecule type" value="Genomic_DNA"/>
</dbReference>
<dbReference type="PROSITE" id="PS50097">
    <property type="entry name" value="BTB"/>
    <property type="match status" value="1"/>
</dbReference>
<dbReference type="Proteomes" id="UP000030680">
    <property type="component" value="Unassembled WGS sequence"/>
</dbReference>
<dbReference type="InterPro" id="IPR011333">
    <property type="entry name" value="SKP1/BTB/POZ_sf"/>
</dbReference>
<dbReference type="InterPro" id="IPR051568">
    <property type="entry name" value="LZTR1/Attractin"/>
</dbReference>
<dbReference type="InterPro" id="IPR015915">
    <property type="entry name" value="Kelch-typ_b-propeller"/>
</dbReference>
<keyword evidence="1" id="KW-0880">Kelch repeat</keyword>
<sequence length="616" mass="70165">MSEHHSRTLSIGEIYELRSTNYGLSPSEELDTTYCYEVNHDRNEAALRDSMEEHSMHALKKPRKGPNDVLNENMPVASESCLKISKRPRWKQLFPNSSSEILPLAGHCMVCCSNRIYAFGGYASQFIEGQCYSRHYNTLFEFSFSRNLWSTVRLETSDGPLSPQPRRHASMVFHGQSLYIFGGFSERHEVLSDLWSFDLVKRKWTPIIARPGSFWPAARAEHSAVVYKDRMIIFGGYDGKKKLCDTVALNMRDFSWEVVSSNGGYYPNRRCKHSAVVYRNKMYVLGGFQFANDKNAAVTDLVALNLEDMTWNLELMSGSIPEGLQAHKAVVVNDSMYIFGGKIRLQNSGGNVWQSSLNDVVWCYRFDVNCWSPVKCEGASPKARQLHGACVVHTSEGKCSLIVYGGVDRLKETYYNDIWELEGIDCASKLQSCDSCESLKNLVNSEKFADLQLVVDGFRIPAHRCILYSKCDYFRKMLESDMKESVQSSIEIRGIGYSTFLKVLFYIYTGRPAYDMDYEQLIELLVAADMLGLEELHIFCMKRLEESVNVENVSSVCQLANEYNAGQLKTFCLEYIVKYFSEVVETKGFEDLLKKEASGLAREILRLHAKAVAWNQ</sequence>
<dbReference type="eggNOG" id="ENOG502QQ74">
    <property type="taxonomic scope" value="Eukaryota"/>
</dbReference>
<dbReference type="GeneID" id="17090872"/>
<evidence type="ECO:0000313" key="4">
    <source>
        <dbReference type="EMBL" id="EME32281.1"/>
    </source>
</evidence>
<dbReference type="PANTHER" id="PTHR46376:SF1">
    <property type="entry name" value="LEUCINE-ZIPPER-LIKE TRANSCRIPTIONAL REGULATOR 1"/>
    <property type="match status" value="1"/>
</dbReference>
<protein>
    <recommendedName>
        <fullName evidence="3">BTB domain-containing protein</fullName>
    </recommendedName>
</protein>
<proteinExistence type="predicted"/>
<dbReference type="STRING" id="130081.M2W8T5"/>
<dbReference type="Pfam" id="PF00651">
    <property type="entry name" value="BTB"/>
    <property type="match status" value="1"/>
</dbReference>
<name>M2W8T5_GALSU</name>
<keyword evidence="2" id="KW-0677">Repeat</keyword>
<dbReference type="RefSeq" id="XP_005708801.1">
    <property type="nucleotide sequence ID" value="XM_005708744.1"/>
</dbReference>
<dbReference type="Gene3D" id="3.30.710.10">
    <property type="entry name" value="Potassium Channel Kv1.1, Chain A"/>
    <property type="match status" value="1"/>
</dbReference>
<evidence type="ECO:0000313" key="5">
    <source>
        <dbReference type="Proteomes" id="UP000030680"/>
    </source>
</evidence>
<dbReference type="PANTHER" id="PTHR46376">
    <property type="entry name" value="LEUCINE-ZIPPER-LIKE TRANSCRIPTIONAL REGULATOR 1"/>
    <property type="match status" value="1"/>
</dbReference>
<dbReference type="InterPro" id="IPR006652">
    <property type="entry name" value="Kelch_1"/>
</dbReference>
<gene>
    <name evidence="4" type="ORF">Gasu_06890</name>
</gene>
<dbReference type="SMART" id="SM00612">
    <property type="entry name" value="Kelch"/>
    <property type="match status" value="2"/>
</dbReference>
<dbReference type="Gene3D" id="2.120.10.80">
    <property type="entry name" value="Kelch-type beta propeller"/>
    <property type="match status" value="2"/>
</dbReference>
<organism evidence="4 5">
    <name type="scientific">Galdieria sulphuraria</name>
    <name type="common">Red alga</name>
    <dbReference type="NCBI Taxonomy" id="130081"/>
    <lineage>
        <taxon>Eukaryota</taxon>
        <taxon>Rhodophyta</taxon>
        <taxon>Bangiophyceae</taxon>
        <taxon>Galdieriales</taxon>
        <taxon>Galdieriaceae</taxon>
        <taxon>Galdieria</taxon>
    </lineage>
</organism>
<dbReference type="Gene3D" id="1.25.40.420">
    <property type="match status" value="1"/>
</dbReference>
<dbReference type="SUPFAM" id="SSF117281">
    <property type="entry name" value="Kelch motif"/>
    <property type="match status" value="2"/>
</dbReference>
<evidence type="ECO:0000259" key="3">
    <source>
        <dbReference type="PROSITE" id="PS50097"/>
    </source>
</evidence>
<dbReference type="AlphaFoldDB" id="M2W8T5"/>
<evidence type="ECO:0000256" key="2">
    <source>
        <dbReference type="ARBA" id="ARBA00022737"/>
    </source>
</evidence>
<dbReference type="KEGG" id="gsl:Gasu_06890"/>
<evidence type="ECO:0000256" key="1">
    <source>
        <dbReference type="ARBA" id="ARBA00022441"/>
    </source>
</evidence>
<reference evidence="5" key="1">
    <citation type="journal article" date="2013" name="Science">
        <title>Gene transfer from bacteria and archaea facilitated evolution of an extremophilic eukaryote.</title>
        <authorList>
            <person name="Schonknecht G."/>
            <person name="Chen W.H."/>
            <person name="Ternes C.M."/>
            <person name="Barbier G.G."/>
            <person name="Shrestha R.P."/>
            <person name="Stanke M."/>
            <person name="Brautigam A."/>
            <person name="Baker B.J."/>
            <person name="Banfield J.F."/>
            <person name="Garavito R.M."/>
            <person name="Carr K."/>
            <person name="Wilkerson C."/>
            <person name="Rensing S.A."/>
            <person name="Gagneul D."/>
            <person name="Dickenson N.E."/>
            <person name="Oesterhelt C."/>
            <person name="Lercher M.J."/>
            <person name="Weber A.P."/>
        </authorList>
    </citation>
    <scope>NUCLEOTIDE SEQUENCE [LARGE SCALE GENOMIC DNA]</scope>
    <source>
        <strain evidence="5">074W</strain>
    </source>
</reference>
<keyword evidence="5" id="KW-1185">Reference proteome</keyword>